<dbReference type="AlphaFoldDB" id="S8ADT7"/>
<keyword evidence="1" id="KW-1133">Transmembrane helix</keyword>
<dbReference type="Proteomes" id="UP000015100">
    <property type="component" value="Unassembled WGS sequence"/>
</dbReference>
<dbReference type="OrthoDB" id="541052at2759"/>
<dbReference type="OMA" id="LFAWRHF"/>
<evidence type="ECO:0000313" key="4">
    <source>
        <dbReference type="Proteomes" id="UP000015100"/>
    </source>
</evidence>
<name>S8ADT7_DACHA</name>
<feature type="domain" description="Glycosyl transferase CAP10" evidence="2">
    <location>
        <begin position="303"/>
        <end position="596"/>
    </location>
</feature>
<evidence type="ECO:0000256" key="1">
    <source>
        <dbReference type="SAM" id="Phobius"/>
    </source>
</evidence>
<dbReference type="PANTHER" id="PTHR12203">
    <property type="entry name" value="KDEL LYS-ASP-GLU-LEU CONTAINING - RELATED"/>
    <property type="match status" value="1"/>
</dbReference>
<keyword evidence="4" id="KW-1185">Reference proteome</keyword>
<gene>
    <name evidence="3" type="ORF">H072_6975</name>
</gene>
<reference evidence="3 4" key="1">
    <citation type="journal article" date="2013" name="PLoS Genet.">
        <title>Genomic mechanisms accounting for the adaptation to parasitism in nematode-trapping fungi.</title>
        <authorList>
            <person name="Meerupati T."/>
            <person name="Andersson K.M."/>
            <person name="Friman E."/>
            <person name="Kumar D."/>
            <person name="Tunlid A."/>
            <person name="Ahren D."/>
        </authorList>
    </citation>
    <scope>NUCLEOTIDE SEQUENCE [LARGE SCALE GENOMIC DNA]</scope>
    <source>
        <strain evidence="3 4">CBS 200.50</strain>
    </source>
</reference>
<dbReference type="InterPro" id="IPR006598">
    <property type="entry name" value="CAP10"/>
</dbReference>
<dbReference type="eggNOG" id="ENOG502R59M">
    <property type="taxonomic scope" value="Eukaryota"/>
</dbReference>
<keyword evidence="1" id="KW-0812">Transmembrane</keyword>
<organism evidence="3 4">
    <name type="scientific">Dactylellina haptotyla (strain CBS 200.50)</name>
    <name type="common">Nematode-trapping fungus</name>
    <name type="synonym">Monacrosporium haptotylum</name>
    <dbReference type="NCBI Taxonomy" id="1284197"/>
    <lineage>
        <taxon>Eukaryota</taxon>
        <taxon>Fungi</taxon>
        <taxon>Dikarya</taxon>
        <taxon>Ascomycota</taxon>
        <taxon>Pezizomycotina</taxon>
        <taxon>Orbiliomycetes</taxon>
        <taxon>Orbiliales</taxon>
        <taxon>Orbiliaceae</taxon>
        <taxon>Dactylellina</taxon>
    </lineage>
</organism>
<evidence type="ECO:0000259" key="2">
    <source>
        <dbReference type="SMART" id="SM00672"/>
    </source>
</evidence>
<dbReference type="SMART" id="SM00672">
    <property type="entry name" value="CAP10"/>
    <property type="match status" value="1"/>
</dbReference>
<accession>S8ADT7</accession>
<dbReference type="Pfam" id="PF05686">
    <property type="entry name" value="Glyco_transf_90"/>
    <property type="match status" value="1"/>
</dbReference>
<sequence>MAATFSARPQPLFILLAAIGSFAFLLSILHISKFDVTSNEFRFGRKPSLIDNHPIAGLMKIQFDKYERYRSSQSTTFQQVVQKYRAKYGRQPPPKFDEWFKFAKRRDCANFDDFDRIMDDLRPFWGVEPAVIRAQIKALDSDESKVAILKIRDGKILPPPSPRPEIWTWRADVFTNMLEVIADYLPDLDIAMNSLDEPRVVVPWEDIQANLAIEAKNRSLIPGTVNGFSRIDWDGETKQNIDLGFFGCAGKSFMDLAAKSCPPDSYARHPEFDIKQVERRFKELTGGFIHNYNLTTDLCTMGPMISHLHGFLFSSSALVVTQMLVPIFGECKVNVNNDIVFPANKYYDAGDAAFAYDDVNDVPWSKKEDVAFWRGVTSDGTQNNETWHNLGRHRFVAITNATLLENTPATIMNALDPVNKTRNYEPATFHPASFAQNKTDTAFNKIVWCVPDCSYILDKINVKPGINFRDIFRYKYLPDLDGHSFSGRWPAFLKSRSLGLKATIFKEWHDQRLFEWVHFVPMDYRFNDLYAILTYFMGFKGSEEGGRDIYVPQHDWEAEEIAKRGREWAEQVLRKEDIEIYMLRLMLEYARVLDDKRENIGYSGDGSEVDAEVSIWVKRGGPY</sequence>
<reference evidence="4" key="2">
    <citation type="submission" date="2013-04" db="EMBL/GenBank/DDBJ databases">
        <title>Genomic mechanisms accounting for the adaptation to parasitism in nematode-trapping fungi.</title>
        <authorList>
            <person name="Ahren D.G."/>
        </authorList>
    </citation>
    <scope>NUCLEOTIDE SEQUENCE [LARGE SCALE GENOMIC DNA]</scope>
    <source>
        <strain evidence="4">CBS 200.50</strain>
    </source>
</reference>
<protein>
    <recommendedName>
        <fullName evidence="2">Glycosyl transferase CAP10 domain-containing protein</fullName>
    </recommendedName>
</protein>
<dbReference type="HOGENOM" id="CLU_005027_4_2_1"/>
<proteinExistence type="predicted"/>
<comment type="caution">
    <text evidence="3">The sequence shown here is derived from an EMBL/GenBank/DDBJ whole genome shotgun (WGS) entry which is preliminary data.</text>
</comment>
<dbReference type="InterPro" id="IPR051091">
    <property type="entry name" value="O-Glucosyltr/Glycosyltrsf_90"/>
</dbReference>
<feature type="transmembrane region" description="Helical" evidence="1">
    <location>
        <begin position="12"/>
        <end position="32"/>
    </location>
</feature>
<keyword evidence="1" id="KW-0472">Membrane</keyword>
<dbReference type="EMBL" id="AQGS01000484">
    <property type="protein sequence ID" value="EPS39251.1"/>
    <property type="molecule type" value="Genomic_DNA"/>
</dbReference>
<evidence type="ECO:0000313" key="3">
    <source>
        <dbReference type="EMBL" id="EPS39251.1"/>
    </source>
</evidence>
<dbReference type="PANTHER" id="PTHR12203:SF22">
    <property type="entry name" value="CAPSULE ASSOCIATED PROTEIN"/>
    <property type="match status" value="1"/>
</dbReference>